<dbReference type="WBParaSite" id="scaffold832_cov265.g1858">
    <property type="protein sequence ID" value="scaffold832_cov265.g1858"/>
    <property type="gene ID" value="scaffold832_cov265.g1858"/>
</dbReference>
<dbReference type="Gene3D" id="1.10.1410.10">
    <property type="match status" value="1"/>
</dbReference>
<dbReference type="AlphaFoldDB" id="A0A915N595"/>
<name>A0A915N595_MELJA</name>
<proteinExistence type="predicted"/>
<dbReference type="Proteomes" id="UP000887561">
    <property type="component" value="Unplaced"/>
</dbReference>
<reference evidence="3" key="1">
    <citation type="submission" date="2022-11" db="UniProtKB">
        <authorList>
            <consortium name="WormBaseParasite"/>
        </authorList>
    </citation>
    <scope>IDENTIFICATION</scope>
</reference>
<accession>A0A915N595</accession>
<keyword evidence="2" id="KW-1185">Reference proteome</keyword>
<organism evidence="2 3">
    <name type="scientific">Meloidogyne javanica</name>
    <name type="common">Root-knot nematode worm</name>
    <dbReference type="NCBI Taxonomy" id="6303"/>
    <lineage>
        <taxon>Eukaryota</taxon>
        <taxon>Metazoa</taxon>
        <taxon>Ecdysozoa</taxon>
        <taxon>Nematoda</taxon>
        <taxon>Chromadorea</taxon>
        <taxon>Rhabditida</taxon>
        <taxon>Tylenchina</taxon>
        <taxon>Tylenchomorpha</taxon>
        <taxon>Tylenchoidea</taxon>
        <taxon>Meloidogynidae</taxon>
        <taxon>Meloidogyninae</taxon>
        <taxon>Meloidogyne</taxon>
        <taxon>Meloidogyne incognita group</taxon>
    </lineage>
</organism>
<feature type="compositionally biased region" description="Acidic residues" evidence="1">
    <location>
        <begin position="57"/>
        <end position="68"/>
    </location>
</feature>
<feature type="compositionally biased region" description="Basic and acidic residues" evidence="1">
    <location>
        <begin position="25"/>
        <end position="49"/>
    </location>
</feature>
<evidence type="ECO:0000256" key="1">
    <source>
        <dbReference type="SAM" id="MobiDB-lite"/>
    </source>
</evidence>
<feature type="region of interest" description="Disordered" evidence="1">
    <location>
        <begin position="20"/>
        <end position="99"/>
    </location>
</feature>
<protein>
    <submittedName>
        <fullName evidence="3">Polynucleotide adenylyltransferase</fullName>
    </submittedName>
</protein>
<evidence type="ECO:0000313" key="2">
    <source>
        <dbReference type="Proteomes" id="UP000887561"/>
    </source>
</evidence>
<dbReference type="SUPFAM" id="SSF81631">
    <property type="entry name" value="PAP/OAS1 substrate-binding domain"/>
    <property type="match status" value="1"/>
</dbReference>
<evidence type="ECO:0000313" key="3">
    <source>
        <dbReference type="WBParaSite" id="scaffold832_cov265.g1858"/>
    </source>
</evidence>
<sequence>MVGDKIEDLEKIAKVLGLEFDPADFEEKNNESDYFDIESKSTSETKIEEENNSSDSENGENENTDSEELSQNSLESEIEEESQLSTKSERSFSVEGECSTKPSTSVVVENDLMIKDNLENKIQNCDEIIILKNTREESSSSSSAFDQKLEKNNWKTITKNNGEITEQKYFDNNDWMDYRTNFLRKIPGRVSIINLEFLGQQFDLILVVLPPQIFLELNENNLSVKIFDGIIANFIELVGGYSTFNEKSKHLGMLLALSGYRANLRILKLINEKDKKNFQLIVLILKVWAKMGNVGDGVNSSEFLVDIVQCQPKKSYCSVPMILEVNTDYPNIREYLDWNIPNEHINRSKQIPLIFHQDLKENLYPIWPIITPGFPTQNLNFNMNISTAKIIQETMKIGWVFC</sequence>